<dbReference type="EMBL" id="AMRI01000018">
    <property type="protein sequence ID" value="EKE71048.1"/>
    <property type="molecule type" value="Genomic_DNA"/>
</dbReference>
<keyword evidence="3" id="KW-0963">Cytoplasm</keyword>
<dbReference type="RefSeq" id="WP_008485323.1">
    <property type="nucleotide sequence ID" value="NZ_AMRI01000018.1"/>
</dbReference>
<dbReference type="Gene3D" id="2.30.30.40">
    <property type="entry name" value="SH3 Domains"/>
    <property type="match status" value="1"/>
</dbReference>
<evidence type="ECO:0000256" key="2">
    <source>
        <dbReference type="ARBA" id="ARBA00021483"/>
    </source>
</evidence>
<dbReference type="SMART" id="SM00260">
    <property type="entry name" value="CheW"/>
    <property type="match status" value="1"/>
</dbReference>
<gene>
    <name evidence="5" type="ORF">B3C1_12864</name>
</gene>
<evidence type="ECO:0000313" key="5">
    <source>
        <dbReference type="EMBL" id="EKE71048.1"/>
    </source>
</evidence>
<dbReference type="PANTHER" id="PTHR22617:SF45">
    <property type="entry name" value="CHEMOTAXIS PROTEIN CHEW"/>
    <property type="match status" value="1"/>
</dbReference>
<dbReference type="PANTHER" id="PTHR22617">
    <property type="entry name" value="CHEMOTAXIS SENSOR HISTIDINE KINASE-RELATED"/>
    <property type="match status" value="1"/>
</dbReference>
<dbReference type="Gene3D" id="2.40.50.180">
    <property type="entry name" value="CheA-289, Domain 4"/>
    <property type="match status" value="1"/>
</dbReference>
<protein>
    <recommendedName>
        <fullName evidence="2">Chemotaxis protein CheW</fullName>
    </recommendedName>
</protein>
<dbReference type="Pfam" id="PF01584">
    <property type="entry name" value="CheW"/>
    <property type="match status" value="1"/>
</dbReference>
<dbReference type="STRING" id="745411.B3C1_12864"/>
<dbReference type="SUPFAM" id="SSF50341">
    <property type="entry name" value="CheW-like"/>
    <property type="match status" value="1"/>
</dbReference>
<name>K2J7F1_9GAMM</name>
<dbReference type="InterPro" id="IPR036061">
    <property type="entry name" value="CheW-like_dom_sf"/>
</dbReference>
<comment type="caution">
    <text evidence="5">The sequence shown here is derived from an EMBL/GenBank/DDBJ whole genome shotgun (WGS) entry which is preliminary data.</text>
</comment>
<evidence type="ECO:0000256" key="1">
    <source>
        <dbReference type="ARBA" id="ARBA00004496"/>
    </source>
</evidence>
<accession>K2J7F1</accession>
<comment type="subcellular location">
    <subcellularLocation>
        <location evidence="1">Cytoplasm</location>
    </subcellularLocation>
</comment>
<keyword evidence="6" id="KW-1185">Reference proteome</keyword>
<proteinExistence type="predicted"/>
<sequence length="160" mass="17294">MLHDLLTFHCANDCFALPIDVVREIRGWQKTRKVPDAPPHLLGLVMLRDNSMPVLDLGRRLGLGATKVEATTVVIVVQQGQGPALGLVVDAVADVLQVSEGDLKPAPQMGQCLAQGAVKGVLGRGDEMLLLLDVEHLFDFDEIFSLVDSAFSKEESHSCP</sequence>
<organism evidence="5 6">
    <name type="scientific">Gallaecimonas xiamenensis 3-C-1</name>
    <dbReference type="NCBI Taxonomy" id="745411"/>
    <lineage>
        <taxon>Bacteria</taxon>
        <taxon>Pseudomonadati</taxon>
        <taxon>Pseudomonadota</taxon>
        <taxon>Gammaproteobacteria</taxon>
        <taxon>Enterobacterales</taxon>
        <taxon>Gallaecimonadaceae</taxon>
        <taxon>Gallaecimonas</taxon>
    </lineage>
</organism>
<dbReference type="GO" id="GO:0006935">
    <property type="term" value="P:chemotaxis"/>
    <property type="evidence" value="ECO:0007669"/>
    <property type="project" value="InterPro"/>
</dbReference>
<reference evidence="5 6" key="1">
    <citation type="journal article" date="2012" name="J. Bacteriol.">
        <title>Genome Sequence of Gallaecimonas xiamenensis Type Strain 3-C-1.</title>
        <authorList>
            <person name="Lai Q."/>
            <person name="Wang L."/>
            <person name="Wang W."/>
            <person name="Shao Z."/>
        </authorList>
    </citation>
    <scope>NUCLEOTIDE SEQUENCE [LARGE SCALE GENOMIC DNA]</scope>
    <source>
        <strain evidence="5 6">3-C-1</strain>
    </source>
</reference>
<dbReference type="GO" id="GO:0007165">
    <property type="term" value="P:signal transduction"/>
    <property type="evidence" value="ECO:0007669"/>
    <property type="project" value="InterPro"/>
</dbReference>
<dbReference type="OrthoDB" id="9790406at2"/>
<dbReference type="InterPro" id="IPR039315">
    <property type="entry name" value="CheW"/>
</dbReference>
<dbReference type="GO" id="GO:0005829">
    <property type="term" value="C:cytosol"/>
    <property type="evidence" value="ECO:0007669"/>
    <property type="project" value="TreeGrafter"/>
</dbReference>
<dbReference type="AlphaFoldDB" id="K2J7F1"/>
<dbReference type="PROSITE" id="PS50851">
    <property type="entry name" value="CHEW"/>
    <property type="match status" value="1"/>
</dbReference>
<dbReference type="InterPro" id="IPR002545">
    <property type="entry name" value="CheW-lke_dom"/>
</dbReference>
<evidence type="ECO:0000256" key="3">
    <source>
        <dbReference type="ARBA" id="ARBA00022490"/>
    </source>
</evidence>
<evidence type="ECO:0000313" key="6">
    <source>
        <dbReference type="Proteomes" id="UP000006755"/>
    </source>
</evidence>
<dbReference type="Proteomes" id="UP000006755">
    <property type="component" value="Unassembled WGS sequence"/>
</dbReference>
<feature type="domain" description="CheW-like" evidence="4">
    <location>
        <begin position="2"/>
        <end position="143"/>
    </location>
</feature>
<evidence type="ECO:0000259" key="4">
    <source>
        <dbReference type="PROSITE" id="PS50851"/>
    </source>
</evidence>
<dbReference type="eggNOG" id="COG0835">
    <property type="taxonomic scope" value="Bacteria"/>
</dbReference>